<organism evidence="1 2">
    <name type="scientific">Strongyloides venezuelensis</name>
    <name type="common">Threadworm</name>
    <dbReference type="NCBI Taxonomy" id="75913"/>
    <lineage>
        <taxon>Eukaryota</taxon>
        <taxon>Metazoa</taxon>
        <taxon>Ecdysozoa</taxon>
        <taxon>Nematoda</taxon>
        <taxon>Chromadorea</taxon>
        <taxon>Rhabditida</taxon>
        <taxon>Tylenchina</taxon>
        <taxon>Panagrolaimomorpha</taxon>
        <taxon>Strongyloidoidea</taxon>
        <taxon>Strongyloididae</taxon>
        <taxon>Strongyloides</taxon>
    </lineage>
</organism>
<dbReference type="PROSITE" id="PS51257">
    <property type="entry name" value="PROKAR_LIPOPROTEIN"/>
    <property type="match status" value="1"/>
</dbReference>
<keyword evidence="1" id="KW-1185">Reference proteome</keyword>
<dbReference type="AlphaFoldDB" id="A0A0K0FXC0"/>
<evidence type="ECO:0000313" key="2">
    <source>
        <dbReference type="WBParaSite" id="SVE_1709600.1"/>
    </source>
</evidence>
<reference evidence="1" key="1">
    <citation type="submission" date="2014-07" db="EMBL/GenBank/DDBJ databases">
        <authorList>
            <person name="Martin A.A"/>
            <person name="De Silva N."/>
        </authorList>
    </citation>
    <scope>NUCLEOTIDE SEQUENCE</scope>
</reference>
<reference evidence="2" key="2">
    <citation type="submission" date="2015-08" db="UniProtKB">
        <authorList>
            <consortium name="WormBaseParasite"/>
        </authorList>
    </citation>
    <scope>IDENTIFICATION</scope>
</reference>
<accession>A0A0K0FXC0</accession>
<protein>
    <submittedName>
        <fullName evidence="2">Lipoprotein</fullName>
    </submittedName>
</protein>
<evidence type="ECO:0000313" key="1">
    <source>
        <dbReference type="Proteomes" id="UP000035680"/>
    </source>
</evidence>
<name>A0A0K0FXC0_STRVS</name>
<sequence>MVKYILSVLIFPAFLISLIFSCGAFLCAPFSNSATIAFNAEPSPSLTYNTNISRVSGQYPTAASLAGSLQSTAFNAINNLATQARSNLPLYFTYTVTVSQNGLLNANVIPQICPDNNQRTIAAAGTYFVQNNKVFVRLQPENCTNGNLQTGLSSPALTAFTYTINFNTSTGLKLCYSHWMMIANAIQSRLENDTGSTFLGNGVITRTTA</sequence>
<proteinExistence type="predicted"/>
<dbReference type="Proteomes" id="UP000035680">
    <property type="component" value="Unassembled WGS sequence"/>
</dbReference>
<dbReference type="WBParaSite" id="SVE_1709600.1">
    <property type="protein sequence ID" value="SVE_1709600.1"/>
    <property type="gene ID" value="SVE_1709600"/>
</dbReference>